<accession>A0A1P8Q4C7</accession>
<evidence type="ECO:0008006" key="3">
    <source>
        <dbReference type="Google" id="ProtNLM"/>
    </source>
</evidence>
<dbReference type="OrthoDB" id="9800780at2"/>
<evidence type="ECO:0000313" key="2">
    <source>
        <dbReference type="Proteomes" id="UP000187499"/>
    </source>
</evidence>
<name>A0A1P8Q4C7_9LACO</name>
<dbReference type="RefSeq" id="WP_076616498.1">
    <property type="nucleotide sequence ID" value="NZ_CP019323.1"/>
</dbReference>
<dbReference type="Proteomes" id="UP000187499">
    <property type="component" value="Chromosome"/>
</dbReference>
<organism evidence="1 2">
    <name type="scientific">Companilactobacillus allii</name>
    <dbReference type="NCBI Taxonomy" id="1847728"/>
    <lineage>
        <taxon>Bacteria</taxon>
        <taxon>Bacillati</taxon>
        <taxon>Bacillota</taxon>
        <taxon>Bacilli</taxon>
        <taxon>Lactobacillales</taxon>
        <taxon>Lactobacillaceae</taxon>
        <taxon>Companilactobacillus</taxon>
    </lineage>
</organism>
<gene>
    <name evidence="1" type="ORF">BTM29_09215</name>
</gene>
<evidence type="ECO:0000313" key="1">
    <source>
        <dbReference type="EMBL" id="APX72718.1"/>
    </source>
</evidence>
<dbReference type="AlphaFoldDB" id="A0A1P8Q4C7"/>
<dbReference type="KEGG" id="lalw:BTM29_09215"/>
<keyword evidence="2" id="KW-1185">Reference proteome</keyword>
<dbReference type="EMBL" id="CP019323">
    <property type="protein sequence ID" value="APX72718.1"/>
    <property type="molecule type" value="Genomic_DNA"/>
</dbReference>
<dbReference type="STRING" id="1847728.BTM29_09215"/>
<protein>
    <recommendedName>
        <fullName evidence="3">Phage tail protein</fullName>
    </recommendedName>
</protein>
<reference evidence="2" key="1">
    <citation type="submission" date="2016-12" db="EMBL/GenBank/DDBJ databases">
        <authorList>
            <person name="Jung M.Y."/>
            <person name="Lee S.H."/>
        </authorList>
    </citation>
    <scope>NUCLEOTIDE SEQUENCE [LARGE SCALE GENOMIC DNA]</scope>
    <source>
        <strain evidence="2">WiKim39</strain>
    </source>
</reference>
<sequence>MGNHLGIYITDDANKTFELPINPAEVELTAETDDKSETVTGLGEVNLIGDSKLRSISVQSTLPLDPSSEHYVSAQNLLGSAQEYIDWLLNIQESKKPMRLVISSTKISFKATISSFQYGFKNGYDGEYVYTLTLKEYRPFLAKKVTKEQSVISESTRPTPPNKVGIGSTVIVNGQLHRDSAGNGLGLIEQNATRKISLINPGSSYPYHVVTLDGGARGWVKESDVKSA</sequence>
<proteinExistence type="predicted"/>